<name>A0ABY7TF86_9SPHI</name>
<evidence type="ECO:0000313" key="1">
    <source>
        <dbReference type="EMBL" id="WCT14393.1"/>
    </source>
</evidence>
<evidence type="ECO:0000313" key="2">
    <source>
        <dbReference type="Proteomes" id="UP001216139"/>
    </source>
</evidence>
<gene>
    <name evidence="1" type="ORF">PQO05_10655</name>
</gene>
<dbReference type="EMBL" id="CP117167">
    <property type="protein sequence ID" value="WCT14393.1"/>
    <property type="molecule type" value="Genomic_DNA"/>
</dbReference>
<sequence length="64" mass="7609">MEKILKGNFLAERHTDDYYINLYDVDGYYVEVFFHHSTHLITHFRASIQTSMALPYLENIDVLV</sequence>
<accession>A0ABY7TF86</accession>
<proteinExistence type="predicted"/>
<organism evidence="1 2">
    <name type="scientific">Mucilaginibacter jinjuensis</name>
    <dbReference type="NCBI Taxonomy" id="1176721"/>
    <lineage>
        <taxon>Bacteria</taxon>
        <taxon>Pseudomonadati</taxon>
        <taxon>Bacteroidota</taxon>
        <taxon>Sphingobacteriia</taxon>
        <taxon>Sphingobacteriales</taxon>
        <taxon>Sphingobacteriaceae</taxon>
        <taxon>Mucilaginibacter</taxon>
    </lineage>
</organism>
<protein>
    <submittedName>
        <fullName evidence="1">Uncharacterized protein</fullName>
    </submittedName>
</protein>
<reference evidence="1 2" key="1">
    <citation type="submission" date="2023-02" db="EMBL/GenBank/DDBJ databases">
        <title>Genome sequence of Mucilaginibacter jinjuensis strain KACC 16571.</title>
        <authorList>
            <person name="Kim S."/>
            <person name="Heo J."/>
            <person name="Kwon S.-W."/>
        </authorList>
    </citation>
    <scope>NUCLEOTIDE SEQUENCE [LARGE SCALE GENOMIC DNA]</scope>
    <source>
        <strain evidence="1 2">KACC 16571</strain>
    </source>
</reference>
<dbReference type="Proteomes" id="UP001216139">
    <property type="component" value="Chromosome"/>
</dbReference>
<keyword evidence="2" id="KW-1185">Reference proteome</keyword>
<dbReference type="RefSeq" id="WP_273632891.1">
    <property type="nucleotide sequence ID" value="NZ_CP117167.1"/>
</dbReference>